<name>A0A0A8YN35_ARUDO</name>
<accession>A0A0A8YN35</accession>
<proteinExistence type="predicted"/>
<sequence>MRPRAAVPARGLRTVEPARARPPLCKIHRKCSMHTCRRWWPGFGE</sequence>
<protein>
    <submittedName>
        <fullName evidence="1">Uncharacterized protein</fullName>
    </submittedName>
</protein>
<reference evidence="1" key="2">
    <citation type="journal article" date="2015" name="Data Brief">
        <title>Shoot transcriptome of the giant reed, Arundo donax.</title>
        <authorList>
            <person name="Barrero R.A."/>
            <person name="Guerrero F.D."/>
            <person name="Moolhuijzen P."/>
            <person name="Goolsby J.A."/>
            <person name="Tidwell J."/>
            <person name="Bellgard S.E."/>
            <person name="Bellgard M.I."/>
        </authorList>
    </citation>
    <scope>NUCLEOTIDE SEQUENCE</scope>
    <source>
        <tissue evidence="1">Shoot tissue taken approximately 20 cm above the soil surface</tissue>
    </source>
</reference>
<reference evidence="1" key="1">
    <citation type="submission" date="2014-09" db="EMBL/GenBank/DDBJ databases">
        <authorList>
            <person name="Magalhaes I.L.F."/>
            <person name="Oliveira U."/>
            <person name="Santos F.R."/>
            <person name="Vidigal T.H.D.A."/>
            <person name="Brescovit A.D."/>
            <person name="Santos A.J."/>
        </authorList>
    </citation>
    <scope>NUCLEOTIDE SEQUENCE</scope>
    <source>
        <tissue evidence="1">Shoot tissue taken approximately 20 cm above the soil surface</tissue>
    </source>
</reference>
<dbReference type="EMBL" id="GBRH01273873">
    <property type="protein sequence ID" value="JAD24022.1"/>
    <property type="molecule type" value="Transcribed_RNA"/>
</dbReference>
<dbReference type="AlphaFoldDB" id="A0A0A8YN35"/>
<organism evidence="1">
    <name type="scientific">Arundo donax</name>
    <name type="common">Giant reed</name>
    <name type="synonym">Donax arundinaceus</name>
    <dbReference type="NCBI Taxonomy" id="35708"/>
    <lineage>
        <taxon>Eukaryota</taxon>
        <taxon>Viridiplantae</taxon>
        <taxon>Streptophyta</taxon>
        <taxon>Embryophyta</taxon>
        <taxon>Tracheophyta</taxon>
        <taxon>Spermatophyta</taxon>
        <taxon>Magnoliopsida</taxon>
        <taxon>Liliopsida</taxon>
        <taxon>Poales</taxon>
        <taxon>Poaceae</taxon>
        <taxon>PACMAD clade</taxon>
        <taxon>Arundinoideae</taxon>
        <taxon>Arundineae</taxon>
        <taxon>Arundo</taxon>
    </lineage>
</organism>
<evidence type="ECO:0000313" key="1">
    <source>
        <dbReference type="EMBL" id="JAD24022.1"/>
    </source>
</evidence>